<accession>A0A1I7Z782</accession>
<keyword evidence="1" id="KW-1185">Reference proteome</keyword>
<proteinExistence type="predicted"/>
<organism evidence="1 2">
    <name type="scientific">Steinernema glaseri</name>
    <dbReference type="NCBI Taxonomy" id="37863"/>
    <lineage>
        <taxon>Eukaryota</taxon>
        <taxon>Metazoa</taxon>
        <taxon>Ecdysozoa</taxon>
        <taxon>Nematoda</taxon>
        <taxon>Chromadorea</taxon>
        <taxon>Rhabditida</taxon>
        <taxon>Tylenchina</taxon>
        <taxon>Panagrolaimomorpha</taxon>
        <taxon>Strongyloidoidea</taxon>
        <taxon>Steinernematidae</taxon>
        <taxon>Steinernema</taxon>
    </lineage>
</organism>
<sequence>MIRMIGGGGGALLLWEALKPGVLWRCFSSPQNSGIDTGRAAFRLPNRLIAFPRVERVHERLLLALFFLFRPTCRVAAFLWAQGGPEPREKGSSHPFRHSHV</sequence>
<dbReference type="WBParaSite" id="L893_g23564.t1">
    <property type="protein sequence ID" value="L893_g23564.t1"/>
    <property type="gene ID" value="L893_g23564"/>
</dbReference>
<dbReference type="AlphaFoldDB" id="A0A1I7Z782"/>
<evidence type="ECO:0000313" key="2">
    <source>
        <dbReference type="WBParaSite" id="L893_g23564.t1"/>
    </source>
</evidence>
<name>A0A1I7Z782_9BILA</name>
<evidence type="ECO:0000313" key="1">
    <source>
        <dbReference type="Proteomes" id="UP000095287"/>
    </source>
</evidence>
<protein>
    <submittedName>
        <fullName evidence="2">Secreted protein</fullName>
    </submittedName>
</protein>
<dbReference type="Proteomes" id="UP000095287">
    <property type="component" value="Unplaced"/>
</dbReference>
<reference evidence="2" key="1">
    <citation type="submission" date="2016-11" db="UniProtKB">
        <authorList>
            <consortium name="WormBaseParasite"/>
        </authorList>
    </citation>
    <scope>IDENTIFICATION</scope>
</reference>